<evidence type="ECO:0000256" key="7">
    <source>
        <dbReference type="SAM" id="Phobius"/>
    </source>
</evidence>
<feature type="transmembrane region" description="Helical" evidence="7">
    <location>
        <begin position="12"/>
        <end position="32"/>
    </location>
</feature>
<dbReference type="EMBL" id="FMXA01000006">
    <property type="protein sequence ID" value="SDA44295.1"/>
    <property type="molecule type" value="Genomic_DNA"/>
</dbReference>
<dbReference type="PANTHER" id="PTHR30443">
    <property type="entry name" value="INNER MEMBRANE PROTEIN"/>
    <property type="match status" value="1"/>
</dbReference>
<evidence type="ECO:0000256" key="5">
    <source>
        <dbReference type="ARBA" id="ARBA00022989"/>
    </source>
</evidence>
<protein>
    <submittedName>
        <fullName evidence="9">Heptose-I-phosphate ethanolaminephosphotransferase</fullName>
    </submittedName>
</protein>
<feature type="transmembrane region" description="Helical" evidence="7">
    <location>
        <begin position="68"/>
        <end position="86"/>
    </location>
</feature>
<evidence type="ECO:0000256" key="2">
    <source>
        <dbReference type="ARBA" id="ARBA00022475"/>
    </source>
</evidence>
<feature type="transmembrane region" description="Helical" evidence="7">
    <location>
        <begin position="38"/>
        <end position="61"/>
    </location>
</feature>
<dbReference type="InterPro" id="IPR058130">
    <property type="entry name" value="PEA_transf_C"/>
</dbReference>
<keyword evidence="2" id="KW-1003">Cell membrane</keyword>
<feature type="transmembrane region" description="Helical" evidence="7">
    <location>
        <begin position="181"/>
        <end position="205"/>
    </location>
</feature>
<proteinExistence type="predicted"/>
<dbReference type="PANTHER" id="PTHR30443:SF2">
    <property type="entry name" value="PHOSPHOETHANOLAMINE TRANSFERASE EPTC"/>
    <property type="match status" value="1"/>
</dbReference>
<evidence type="ECO:0000313" key="9">
    <source>
        <dbReference type="EMBL" id="SDA44295.1"/>
    </source>
</evidence>
<keyword evidence="6 7" id="KW-0472">Membrane</keyword>
<keyword evidence="3 9" id="KW-0808">Transferase</keyword>
<dbReference type="GO" id="GO:0009244">
    <property type="term" value="P:lipopolysaccharide core region biosynthetic process"/>
    <property type="evidence" value="ECO:0007669"/>
    <property type="project" value="TreeGrafter"/>
</dbReference>
<dbReference type="GO" id="GO:0005886">
    <property type="term" value="C:plasma membrane"/>
    <property type="evidence" value="ECO:0007669"/>
    <property type="project" value="UniProtKB-SubCell"/>
</dbReference>
<dbReference type="GeneID" id="87755638"/>
<comment type="subcellular location">
    <subcellularLocation>
        <location evidence="1">Cell membrane</location>
        <topology evidence="1">Multi-pass membrane protein</topology>
    </subcellularLocation>
</comment>
<evidence type="ECO:0000256" key="4">
    <source>
        <dbReference type="ARBA" id="ARBA00022692"/>
    </source>
</evidence>
<dbReference type="GO" id="GO:0016776">
    <property type="term" value="F:phosphotransferase activity, phosphate group as acceptor"/>
    <property type="evidence" value="ECO:0007669"/>
    <property type="project" value="TreeGrafter"/>
</dbReference>
<dbReference type="Gene3D" id="3.40.720.10">
    <property type="entry name" value="Alkaline Phosphatase, subunit A"/>
    <property type="match status" value="1"/>
</dbReference>
<feature type="transmembrane region" description="Helical" evidence="7">
    <location>
        <begin position="106"/>
        <end position="123"/>
    </location>
</feature>
<keyword evidence="5 7" id="KW-1133">Transmembrane helix</keyword>
<dbReference type="STRING" id="209880.SAMN02910343_00601"/>
<evidence type="ECO:0000256" key="3">
    <source>
        <dbReference type="ARBA" id="ARBA00022679"/>
    </source>
</evidence>
<gene>
    <name evidence="9" type="ORF">SAMN02910343_00601</name>
</gene>
<organism evidence="9 10">
    <name type="scientific">Allisonella histaminiformans</name>
    <dbReference type="NCBI Taxonomy" id="209880"/>
    <lineage>
        <taxon>Bacteria</taxon>
        <taxon>Bacillati</taxon>
        <taxon>Bacillota</taxon>
        <taxon>Negativicutes</taxon>
        <taxon>Veillonellales</taxon>
        <taxon>Veillonellaceae</taxon>
        <taxon>Allisonella</taxon>
    </lineage>
</organism>
<name>A0A1G5VGX8_9FIRM</name>
<reference evidence="9 10" key="1">
    <citation type="submission" date="2016-10" db="EMBL/GenBank/DDBJ databases">
        <authorList>
            <person name="de Groot N.N."/>
        </authorList>
    </citation>
    <scope>NUCLEOTIDE SEQUENCE [LARGE SCALE GENOMIC DNA]</scope>
    <source>
        <strain evidence="9 10">DSM 15230</strain>
    </source>
</reference>
<dbReference type="AlphaFoldDB" id="A0A1G5VGX8"/>
<dbReference type="InterPro" id="IPR000917">
    <property type="entry name" value="Sulfatase_N"/>
</dbReference>
<feature type="transmembrane region" description="Helical" evidence="7">
    <location>
        <begin position="135"/>
        <end position="161"/>
    </location>
</feature>
<keyword evidence="4 7" id="KW-0812">Transmembrane</keyword>
<dbReference type="SUPFAM" id="SSF53649">
    <property type="entry name" value="Alkaline phosphatase-like"/>
    <property type="match status" value="1"/>
</dbReference>
<dbReference type="OrthoDB" id="9786870at2"/>
<evidence type="ECO:0000313" key="10">
    <source>
        <dbReference type="Proteomes" id="UP000199689"/>
    </source>
</evidence>
<evidence type="ECO:0000256" key="1">
    <source>
        <dbReference type="ARBA" id="ARBA00004651"/>
    </source>
</evidence>
<feature type="domain" description="Sulfatase N-terminal" evidence="8">
    <location>
        <begin position="292"/>
        <end position="556"/>
    </location>
</feature>
<dbReference type="Proteomes" id="UP000199689">
    <property type="component" value="Unassembled WGS sequence"/>
</dbReference>
<dbReference type="CDD" id="cd16017">
    <property type="entry name" value="LptA"/>
    <property type="match status" value="1"/>
</dbReference>
<dbReference type="InterPro" id="IPR017850">
    <property type="entry name" value="Alkaline_phosphatase_core_sf"/>
</dbReference>
<accession>A0A1G5VGX8</accession>
<evidence type="ECO:0000256" key="6">
    <source>
        <dbReference type="ARBA" id="ARBA00023136"/>
    </source>
</evidence>
<dbReference type="RefSeq" id="WP_159427823.1">
    <property type="nucleotide sequence ID" value="NZ_FMXA01000006.1"/>
</dbReference>
<feature type="transmembrane region" description="Helical" evidence="7">
    <location>
        <begin position="226"/>
        <end position="244"/>
    </location>
</feature>
<sequence>MFSFITDRGWKAVWTAVTLASFAVMFALNFLFGSPGGLVWWSMIKIFILALQFGGITAYLFRKNLKKALVSFWITVLCLGLLSLIAPVLAPFAKVVMNTEDTSFEMATPLFLLFTGVTASWLIPGPKGRMAVRILWAVFVLLYCLIQFTYIGYFGLTHALISVNMMLALAQTNLHEALEYISVNIPLLNLVLAVAALFALSYVIFRVSGYFFVGPRDVSGRTKKGVVLILIFEVAALIFCFSQTRIAQTVAQTQDTVKSFIEYQHMVEERRHNVINNKHLSNKLKHAPDGVYVLIIGESETRDHMGVYGYPRDNTPFETEAAENKDYTFFTHAYSSYTQTVQSLTYALTQKNQYNKIPLVDAYSIIDMARAAGFRTTWISNQSRFGIWDTPIGAIGSACDDQHWMNDYIGTGVQTKDYDSILVPQLQKVDPNNRRQLIVIHLMGSHVSYWDRYPHDGFYKYPLDQSKTRSKDQIMIDEYDNSVLYTDHVLSEIMNVAINHLHADEVMYFSDHGELVTQNPGHNADQFEFQMVHIPFWIYTSPEYQKKHPAEFAAMKRRKNWLFTNDMAYDTLMGSMGLTSVKYDPTCDFFSRKYDKDITNMMTMYGNIWLRKDVKALGTNYKNQ</sequence>
<dbReference type="InterPro" id="IPR040423">
    <property type="entry name" value="PEA_transferase"/>
</dbReference>
<keyword evidence="10" id="KW-1185">Reference proteome</keyword>
<evidence type="ECO:0000259" key="8">
    <source>
        <dbReference type="Pfam" id="PF00884"/>
    </source>
</evidence>
<dbReference type="Pfam" id="PF00884">
    <property type="entry name" value="Sulfatase"/>
    <property type="match status" value="1"/>
</dbReference>